<dbReference type="RefSeq" id="XP_022470288.1">
    <property type="nucleotide sequence ID" value="XM_022623157.1"/>
</dbReference>
<dbReference type="GeneID" id="34564667"/>
<comment type="caution">
    <text evidence="1">The sequence shown here is derived from an EMBL/GenBank/DDBJ whole genome shotgun (WGS) entry which is preliminary data.</text>
</comment>
<accession>A0A1G4AVP2</accession>
<protein>
    <submittedName>
        <fullName evidence="1">Uncharacterized protein</fullName>
    </submittedName>
</protein>
<proteinExistence type="predicted"/>
<dbReference type="EMBL" id="MJBS01000127">
    <property type="protein sequence ID" value="OHE93122.1"/>
    <property type="molecule type" value="Genomic_DNA"/>
</dbReference>
<dbReference type="Proteomes" id="UP000176998">
    <property type="component" value="Unassembled WGS sequence"/>
</dbReference>
<sequence length="122" mass="13612">MALYCRHFLIQLASERDKQAVCKKIGGSIQQDANEMNQVAFVVVKNPLDPKVETPGDIADALCKAVKFIAVDQLDAKDDCGYGPFSIDYQPKHGKDPISLEILRSRRLLIGARVLKMRLRGQ</sequence>
<evidence type="ECO:0000313" key="1">
    <source>
        <dbReference type="EMBL" id="OHE93122.1"/>
    </source>
</evidence>
<name>A0A1G4AVP2_9PEZI</name>
<dbReference type="OrthoDB" id="1053771at2759"/>
<evidence type="ECO:0000313" key="2">
    <source>
        <dbReference type="Proteomes" id="UP000176998"/>
    </source>
</evidence>
<dbReference type="STRING" id="1209926.A0A1G4AVP2"/>
<dbReference type="AlphaFoldDB" id="A0A1G4AVP2"/>
<gene>
    <name evidence="1" type="ORF">CORC01_11534</name>
</gene>
<reference evidence="1 2" key="1">
    <citation type="submission" date="2016-09" db="EMBL/GenBank/DDBJ databases">
        <authorList>
            <person name="Capua I."/>
            <person name="De Benedictis P."/>
            <person name="Joannis T."/>
            <person name="Lombin L.H."/>
            <person name="Cattoli G."/>
        </authorList>
    </citation>
    <scope>NUCLEOTIDE SEQUENCE [LARGE SCALE GENOMIC DNA]</scope>
    <source>
        <strain evidence="1 2">IMI 309357</strain>
    </source>
</reference>
<keyword evidence="2" id="KW-1185">Reference proteome</keyword>
<organism evidence="1 2">
    <name type="scientific">Colletotrichum orchidophilum</name>
    <dbReference type="NCBI Taxonomy" id="1209926"/>
    <lineage>
        <taxon>Eukaryota</taxon>
        <taxon>Fungi</taxon>
        <taxon>Dikarya</taxon>
        <taxon>Ascomycota</taxon>
        <taxon>Pezizomycotina</taxon>
        <taxon>Sordariomycetes</taxon>
        <taxon>Hypocreomycetidae</taxon>
        <taxon>Glomerellales</taxon>
        <taxon>Glomerellaceae</taxon>
        <taxon>Colletotrichum</taxon>
    </lineage>
</organism>